<dbReference type="SUPFAM" id="SSF52218">
    <property type="entry name" value="Flavoproteins"/>
    <property type="match status" value="1"/>
</dbReference>
<organism evidence="9">
    <name type="scientific">Strigomonas culicis</name>
    <dbReference type="NCBI Taxonomy" id="28005"/>
    <lineage>
        <taxon>Eukaryota</taxon>
        <taxon>Discoba</taxon>
        <taxon>Euglenozoa</taxon>
        <taxon>Kinetoplastea</taxon>
        <taxon>Metakinetoplastina</taxon>
        <taxon>Trypanosomatida</taxon>
        <taxon>Trypanosomatidae</taxon>
        <taxon>Strigomonadinae</taxon>
        <taxon>Strigomonas</taxon>
    </lineage>
</organism>
<evidence type="ECO:0000313" key="11">
    <source>
        <dbReference type="Proteomes" id="UP000015354"/>
    </source>
</evidence>
<keyword evidence="7" id="KW-0812">Transmembrane</keyword>
<gene>
    <name evidence="9" type="primary">PPOX</name>
    <name evidence="10" type="ORF">STCU_04371</name>
</gene>
<reference evidence="9" key="1">
    <citation type="journal article" date="2011" name="PLoS ONE">
        <title>Identification and Phylogenetic Analysis of Heme Synthesis Genes in Trypanosomatids and Their Bacterial Endosymbionts.</title>
        <authorList>
            <person name="Alves J.M.P."/>
            <person name="Voegtly L.J."/>
            <person name="Matveyev A.V."/>
            <person name="Lara A.M."/>
            <person name="da Silva F.M."/>
            <person name="Serrano M.G."/>
            <person name="Buck G.A."/>
            <person name="Teixeira M.M.G."/>
            <person name="Camargo E.P."/>
        </authorList>
    </citation>
    <scope>NUCLEOTIDE SEQUENCE</scope>
    <source>
        <strain evidence="9">TCC012E</strain>
    </source>
</reference>
<protein>
    <submittedName>
        <fullName evidence="9">Protoporphyrinogen oxidase</fullName>
        <ecNumber evidence="9">1.3.3.4</ecNumber>
    </submittedName>
</protein>
<keyword evidence="2" id="KW-0288">FMN</keyword>
<proteinExistence type="inferred from homology"/>
<dbReference type="InterPro" id="IPR044264">
    <property type="entry name" value="HemG"/>
</dbReference>
<evidence type="ECO:0000313" key="10">
    <source>
        <dbReference type="EMBL" id="EPY29650.1"/>
    </source>
</evidence>
<dbReference type="OrthoDB" id="260902at2759"/>
<dbReference type="Proteomes" id="UP000015354">
    <property type="component" value="Unassembled WGS sequence"/>
</dbReference>
<keyword evidence="3" id="KW-0547">Nucleotide-binding</keyword>
<evidence type="ECO:0000256" key="3">
    <source>
        <dbReference type="ARBA" id="ARBA00022741"/>
    </source>
</evidence>
<evidence type="ECO:0000256" key="6">
    <source>
        <dbReference type="ARBA" id="ARBA00023244"/>
    </source>
</evidence>
<evidence type="ECO:0000256" key="1">
    <source>
        <dbReference type="ARBA" id="ARBA00022630"/>
    </source>
</evidence>
<dbReference type="AlphaFoldDB" id="G1C9N8"/>
<feature type="domain" description="Flavodoxin-like" evidence="8">
    <location>
        <begin position="3"/>
        <end position="190"/>
    </location>
</feature>
<evidence type="ECO:0000313" key="9">
    <source>
        <dbReference type="EMBL" id="AEM25291.1"/>
    </source>
</evidence>
<dbReference type="GO" id="GO:0004729">
    <property type="term" value="F:oxygen-dependent protoporphyrinogen oxidase activity"/>
    <property type="evidence" value="ECO:0007669"/>
    <property type="project" value="UniProtKB-EC"/>
</dbReference>
<evidence type="ECO:0000256" key="7">
    <source>
        <dbReference type="SAM" id="Phobius"/>
    </source>
</evidence>
<dbReference type="InterPro" id="IPR008254">
    <property type="entry name" value="Flavodoxin/NO_synth"/>
</dbReference>
<dbReference type="InterPro" id="IPR029039">
    <property type="entry name" value="Flavoprotein-like_sf"/>
</dbReference>
<feature type="transmembrane region" description="Helical" evidence="7">
    <location>
        <begin position="213"/>
        <end position="233"/>
    </location>
</feature>
<name>G1C9N8_9TRYP</name>
<evidence type="ECO:0000256" key="2">
    <source>
        <dbReference type="ARBA" id="ARBA00022643"/>
    </source>
</evidence>
<reference evidence="10 11" key="2">
    <citation type="journal article" date="2013" name="PLoS ONE">
        <title>Predicting the Proteins of Angomonas deanei, Strigomonas culicis and Their Respective Endosymbionts Reveals New Aspects of the Trypanosomatidae Family.</title>
        <authorList>
            <person name="Motta M.C."/>
            <person name="Martins A.C."/>
            <person name="de Souza S.S."/>
            <person name="Catta-Preta C.M."/>
            <person name="Silva R."/>
            <person name="Klein C.C."/>
            <person name="de Almeida L.G."/>
            <person name="de Lima Cunha O."/>
            <person name="Ciapina L.P."/>
            <person name="Brocchi M."/>
            <person name="Colabardini A.C."/>
            <person name="de Araujo Lima B."/>
            <person name="Machado C.R."/>
            <person name="de Almeida Soares C.M."/>
            <person name="Probst C.M."/>
            <person name="de Menezes C.B."/>
            <person name="Thompson C.E."/>
            <person name="Bartholomeu D.C."/>
            <person name="Gradia D.F."/>
            <person name="Pavoni D.P."/>
            <person name="Grisard E.C."/>
            <person name="Fantinatti-Garboggini F."/>
            <person name="Marchini F.K."/>
            <person name="Rodrigues-Luiz G.F."/>
            <person name="Wagner G."/>
            <person name="Goldman G.H."/>
            <person name="Fietto J.L."/>
            <person name="Elias M.C."/>
            <person name="Goldman M.H."/>
            <person name="Sagot M.F."/>
            <person name="Pereira M."/>
            <person name="Stoco P.H."/>
            <person name="de Mendonca-Neto R.P."/>
            <person name="Teixeira S.M."/>
            <person name="Maciel T.E."/>
            <person name="de Oliveira Mendes T.A."/>
            <person name="Urmenyi T.P."/>
            <person name="de Souza W."/>
            <person name="Schenkman S."/>
            <person name="de Vasconcelos A.T."/>
        </authorList>
    </citation>
    <scope>NUCLEOTIDE SEQUENCE [LARGE SCALE GENOMIC DNA]</scope>
</reference>
<dbReference type="HAMAP" id="MF_00853">
    <property type="entry name" value="HemG"/>
    <property type="match status" value="1"/>
</dbReference>
<dbReference type="PANTHER" id="PTHR38030:SF2">
    <property type="entry name" value="PROTOPORPHYRINOGEN IX DEHYDROGENASE [QUINONE]"/>
    <property type="match status" value="1"/>
</dbReference>
<dbReference type="Pfam" id="PF12724">
    <property type="entry name" value="Flavodoxin_5"/>
    <property type="match status" value="1"/>
</dbReference>
<dbReference type="EMBL" id="ATMH01004371">
    <property type="protein sequence ID" value="EPY29650.1"/>
    <property type="molecule type" value="Genomic_DNA"/>
</dbReference>
<dbReference type="PANTHER" id="PTHR38030">
    <property type="entry name" value="PROTOPORPHYRINOGEN IX DEHYDROGENASE [MENAQUINONE]"/>
    <property type="match status" value="1"/>
</dbReference>
<reference evidence="10" key="3">
    <citation type="submission" date="2013-03" db="EMBL/GenBank/DDBJ databases">
        <authorList>
            <person name="Motta M.C.M."/>
            <person name="Martins A.C.A."/>
            <person name="Preta C.M.C.C."/>
            <person name="Silva R."/>
            <person name="de Souza S.S."/>
            <person name="Klein C.C."/>
            <person name="de Almeida L.G.P."/>
            <person name="Cunha O.L."/>
            <person name="Colabardini A.C."/>
            <person name="Lima B.A."/>
            <person name="Machado C.R."/>
            <person name="Soares C.M.A."/>
            <person name="de Menezes C.B.A."/>
            <person name="Bartolomeu D.C."/>
            <person name="Grisard E.C."/>
            <person name="Fantinatti-Garboggini F."/>
            <person name="Rodrigues-Luiz G.F."/>
            <person name="Wagner G."/>
            <person name="Goldman G.H."/>
            <person name="Fietto J.L.R."/>
            <person name="Ciapina L.P."/>
            <person name="Brocchi M."/>
            <person name="Elias M.C."/>
            <person name="Goldman M.H.S."/>
            <person name="Sagot M.-F."/>
            <person name="Pereira M."/>
            <person name="Stoco P.H."/>
            <person name="Teixeira S.M.R."/>
            <person name="de Mendonca-Neto R.P."/>
            <person name="Maciel T.E.F."/>
            <person name="Mendes T.A.O."/>
            <person name="Urmenyi T.P."/>
            <person name="Teixeira M.M.G."/>
            <person name="de Camargo E.F.P."/>
            <person name="de Sousa W."/>
            <person name="Schenkman S."/>
            <person name="de Vasconcelos A.T.R."/>
        </authorList>
    </citation>
    <scope>NUCLEOTIDE SEQUENCE</scope>
</reference>
<dbReference type="GO" id="GO:0070819">
    <property type="term" value="F:menaquinone-dependent protoporphyrinogen oxidase activity"/>
    <property type="evidence" value="ECO:0007669"/>
    <property type="project" value="InterPro"/>
</dbReference>
<dbReference type="NCBIfam" id="NF008316">
    <property type="entry name" value="PRK11104.1"/>
    <property type="match status" value="1"/>
</dbReference>
<keyword evidence="4 9" id="KW-0560">Oxidoreductase</keyword>
<keyword evidence="1" id="KW-0285">Flavoprotein</keyword>
<keyword evidence="5 7" id="KW-0472">Membrane</keyword>
<sequence>MKYLVLYSTKGGHTKVICEALVEAIRASDSAAQCTTLNLNEFMTTNTLTSEGVADMKKYDKLVLGASVIYGNFAKELHQFVRQYHPHLNSFPTAFFVVNLTARKEDKRTPETNPYARKFLRASPWKPTKAAVFAGALYYPRYSFFDRNMIRVIMKLTGGDTDPTTEKVYTDWDSVKAFGADVAAMTADDIPFAHEHAAEVEKEDALQDRTRRFYRMCFMGVVAGVAAVTRVVSGTKLLK</sequence>
<dbReference type="InterPro" id="IPR026816">
    <property type="entry name" value="Flavodoxin_dom"/>
</dbReference>
<evidence type="ECO:0000256" key="5">
    <source>
        <dbReference type="ARBA" id="ARBA00023136"/>
    </source>
</evidence>
<keyword evidence="7" id="KW-1133">Transmembrane helix</keyword>
<dbReference type="InterPro" id="IPR052200">
    <property type="entry name" value="Protoporphyrinogen_IX_DH"/>
</dbReference>
<accession>G1C9N8</accession>
<keyword evidence="6" id="KW-0627">Porphyrin biosynthesis</keyword>
<evidence type="ECO:0000256" key="4">
    <source>
        <dbReference type="ARBA" id="ARBA00023002"/>
    </source>
</evidence>
<dbReference type="PROSITE" id="PS50902">
    <property type="entry name" value="FLAVODOXIN_LIKE"/>
    <property type="match status" value="1"/>
</dbReference>
<dbReference type="EMBL" id="JF756633">
    <property type="protein sequence ID" value="AEM25291.1"/>
    <property type="molecule type" value="Genomic_DNA"/>
</dbReference>
<evidence type="ECO:0000259" key="8">
    <source>
        <dbReference type="PROSITE" id="PS50902"/>
    </source>
</evidence>
<dbReference type="EC" id="1.3.3.4" evidence="9"/>
<dbReference type="GO" id="GO:0010181">
    <property type="term" value="F:FMN binding"/>
    <property type="evidence" value="ECO:0007669"/>
    <property type="project" value="InterPro"/>
</dbReference>
<keyword evidence="11" id="KW-1185">Reference proteome</keyword>
<dbReference type="GO" id="GO:0006782">
    <property type="term" value="P:protoporphyrinogen IX biosynthetic process"/>
    <property type="evidence" value="ECO:0007669"/>
    <property type="project" value="InterPro"/>
</dbReference>
<dbReference type="Gene3D" id="3.40.50.360">
    <property type="match status" value="1"/>
</dbReference>